<organism evidence="9">
    <name type="scientific">Caenorhabditis brenneri</name>
    <name type="common">Nematode worm</name>
    <dbReference type="NCBI Taxonomy" id="135651"/>
    <lineage>
        <taxon>Eukaryota</taxon>
        <taxon>Metazoa</taxon>
        <taxon>Ecdysozoa</taxon>
        <taxon>Nematoda</taxon>
        <taxon>Chromadorea</taxon>
        <taxon>Rhabditida</taxon>
        <taxon>Rhabditina</taxon>
        <taxon>Rhabditomorpha</taxon>
        <taxon>Rhabditoidea</taxon>
        <taxon>Rhabditidae</taxon>
        <taxon>Peloderinae</taxon>
        <taxon>Caenorhabditis</taxon>
    </lineage>
</organism>
<dbReference type="InterPro" id="IPR018123">
    <property type="entry name" value="WWE-dom_subgr"/>
</dbReference>
<comment type="subcellular location">
    <subcellularLocation>
        <location evidence="5">Cytoplasm</location>
        <location evidence="5">Cytosol</location>
    </subcellularLocation>
</comment>
<evidence type="ECO:0000256" key="3">
    <source>
        <dbReference type="ARBA" id="ARBA00022833"/>
    </source>
</evidence>
<keyword evidence="5" id="KW-0808">Transferase</keyword>
<dbReference type="AlphaFoldDB" id="G0MBN5"/>
<dbReference type="GO" id="GO:0005829">
    <property type="term" value="C:cytosol"/>
    <property type="evidence" value="ECO:0007669"/>
    <property type="project" value="UniProtKB-SubCell"/>
</dbReference>
<feature type="domain" description="RING-type" evidence="6">
    <location>
        <begin position="10"/>
        <end position="55"/>
    </location>
</feature>
<keyword evidence="3 5" id="KW-0862">Zinc</keyword>
<dbReference type="HOGENOM" id="CLU_100726_1_0_1"/>
<comment type="domain">
    <text evidence="5">The WWE domain mediates non-covalent poly(ADP-ribose)-binding.</text>
</comment>
<dbReference type="EC" id="2.3.2.27" evidence="5"/>
<name>G0MBN5_CAEBE</name>
<dbReference type="GO" id="GO:0061630">
    <property type="term" value="F:ubiquitin protein ligase activity"/>
    <property type="evidence" value="ECO:0007669"/>
    <property type="project" value="UniProtKB-UniRule"/>
</dbReference>
<keyword evidence="5" id="KW-0963">Cytoplasm</keyword>
<gene>
    <name evidence="8" type="ORF">CAEBREN_11245</name>
</gene>
<dbReference type="InterPro" id="IPR033509">
    <property type="entry name" value="RNF146"/>
</dbReference>
<proteinExistence type="predicted"/>
<dbReference type="PANTHER" id="PTHR13417">
    <property type="entry name" value="E3 UBIQUITIN-PROTEIN LIGASE RNF146"/>
    <property type="match status" value="1"/>
</dbReference>
<evidence type="ECO:0000256" key="1">
    <source>
        <dbReference type="ARBA" id="ARBA00022723"/>
    </source>
</evidence>
<comment type="PTM">
    <text evidence="5">Ubiquitinated; autoubiquitinated.</text>
</comment>
<evidence type="ECO:0000256" key="4">
    <source>
        <dbReference type="PROSITE-ProRule" id="PRU00175"/>
    </source>
</evidence>
<dbReference type="PROSITE" id="PS00518">
    <property type="entry name" value="ZF_RING_1"/>
    <property type="match status" value="1"/>
</dbReference>
<dbReference type="Pfam" id="PF02825">
    <property type="entry name" value="WWE"/>
    <property type="match status" value="1"/>
</dbReference>
<dbReference type="InterPro" id="IPR004170">
    <property type="entry name" value="WWE_dom"/>
</dbReference>
<evidence type="ECO:0000256" key="5">
    <source>
        <dbReference type="RuleBase" id="RU367115"/>
    </source>
</evidence>
<dbReference type="GO" id="GO:0072572">
    <property type="term" value="F:poly-ADP-D-ribose binding"/>
    <property type="evidence" value="ECO:0007669"/>
    <property type="project" value="UniProtKB-UniRule"/>
</dbReference>
<dbReference type="SMART" id="SM00678">
    <property type="entry name" value="WWE"/>
    <property type="match status" value="1"/>
</dbReference>
<dbReference type="eggNOG" id="KOG0824">
    <property type="taxonomic scope" value="Eukaryota"/>
</dbReference>
<dbReference type="PROSITE" id="PS50089">
    <property type="entry name" value="ZF_RING_2"/>
    <property type="match status" value="1"/>
</dbReference>
<comment type="function">
    <text evidence="5">E3 ubiquitin-protein ligase that specifically binds poly-ADP-ribosylated proteins and mediates their ubiquitination and subsequent degradation.</text>
</comment>
<evidence type="ECO:0000313" key="9">
    <source>
        <dbReference type="Proteomes" id="UP000008068"/>
    </source>
</evidence>
<dbReference type="InterPro" id="IPR001841">
    <property type="entry name" value="Znf_RING"/>
</dbReference>
<protein>
    <recommendedName>
        <fullName evidence="5">E3 ubiquitin-protein ligase</fullName>
        <ecNumber evidence="5">2.3.2.27</ecNumber>
    </recommendedName>
</protein>
<comment type="catalytic activity">
    <reaction evidence="5">
        <text>S-ubiquitinyl-[E2 ubiquitin-conjugating enzyme]-L-cysteine + [acceptor protein]-L-lysine = [E2 ubiquitin-conjugating enzyme]-L-cysteine + N(6)-ubiquitinyl-[acceptor protein]-L-lysine.</text>
        <dbReference type="EC" id="2.3.2.27"/>
    </reaction>
</comment>
<dbReference type="GO" id="GO:0008270">
    <property type="term" value="F:zinc ion binding"/>
    <property type="evidence" value="ECO:0007669"/>
    <property type="project" value="UniProtKB-UniRule"/>
</dbReference>
<dbReference type="SUPFAM" id="SSF117839">
    <property type="entry name" value="WWE domain"/>
    <property type="match status" value="1"/>
</dbReference>
<reference evidence="9" key="1">
    <citation type="submission" date="2011-07" db="EMBL/GenBank/DDBJ databases">
        <authorList>
            <consortium name="Caenorhabditis brenneri Sequencing and Analysis Consortium"/>
            <person name="Wilson R.K."/>
        </authorList>
    </citation>
    <scope>NUCLEOTIDE SEQUENCE [LARGE SCALE GENOMIC DNA]</scope>
    <source>
        <strain evidence="9">PB2801</strain>
    </source>
</reference>
<dbReference type="InterPro" id="IPR017907">
    <property type="entry name" value="Znf_RING_CS"/>
</dbReference>
<evidence type="ECO:0000256" key="2">
    <source>
        <dbReference type="ARBA" id="ARBA00022771"/>
    </source>
</evidence>
<dbReference type="InterPro" id="IPR037197">
    <property type="entry name" value="WWE_dom_sf"/>
</dbReference>
<dbReference type="InParanoid" id="G0MBN5"/>
<keyword evidence="2 4" id="KW-0863">Zinc-finger</keyword>
<dbReference type="Pfam" id="PF13639">
    <property type="entry name" value="zf-RING_2"/>
    <property type="match status" value="1"/>
</dbReference>
<dbReference type="SUPFAM" id="SSF57850">
    <property type="entry name" value="RING/U-box"/>
    <property type="match status" value="1"/>
</dbReference>
<dbReference type="GO" id="GO:0006511">
    <property type="term" value="P:ubiquitin-dependent protein catabolic process"/>
    <property type="evidence" value="ECO:0007669"/>
    <property type="project" value="UniProtKB-UniRule"/>
</dbReference>
<dbReference type="InterPro" id="IPR013083">
    <property type="entry name" value="Znf_RING/FYVE/PHD"/>
</dbReference>
<evidence type="ECO:0000313" key="8">
    <source>
        <dbReference type="EMBL" id="EGT40410.1"/>
    </source>
</evidence>
<dbReference type="GO" id="GO:0051865">
    <property type="term" value="P:protein autoubiquitination"/>
    <property type="evidence" value="ECO:0007669"/>
    <property type="project" value="UniProtKB-UniRule"/>
</dbReference>
<sequence length="218" mass="24527">MNSSNLEEDCAVCQMKKAMKIKVPECTHSFCFHCIKGVLLNANEKGVQPACPICRTAFSEEFLTKHTAPISKYSFGDNPGAAEDEEVLEEKPDVQQLQAQMRAGGWDGVIAPNTPSTSQPQRPVDQAVYWLYGGAGGWWKYGESDRVLLEEKYLAGEPSADTWVMGFKYTIDFARMVQYRADDHYKMRAVKRCNREELRGTIVKGEAGILFAEVWNVE</sequence>
<comment type="pathway">
    <text evidence="5">Protein modification; protein ubiquitination.</text>
</comment>
<dbReference type="SMART" id="SM00184">
    <property type="entry name" value="RING"/>
    <property type="match status" value="1"/>
</dbReference>
<keyword evidence="9" id="KW-1185">Reference proteome</keyword>
<dbReference type="OrthoDB" id="10065815at2759"/>
<dbReference type="PANTHER" id="PTHR13417:SF2">
    <property type="entry name" value="E3 UBIQUITIN-PROTEIN LIGASE RNF146"/>
    <property type="match status" value="1"/>
</dbReference>
<evidence type="ECO:0000259" key="6">
    <source>
        <dbReference type="PROSITE" id="PS50089"/>
    </source>
</evidence>
<dbReference type="STRING" id="135651.G0MBN5"/>
<dbReference type="PROSITE" id="PS50918">
    <property type="entry name" value="WWE"/>
    <property type="match status" value="1"/>
</dbReference>
<dbReference type="Proteomes" id="UP000008068">
    <property type="component" value="Unassembled WGS sequence"/>
</dbReference>
<evidence type="ECO:0000259" key="7">
    <source>
        <dbReference type="PROSITE" id="PS50918"/>
    </source>
</evidence>
<dbReference type="Gene3D" id="3.30.720.50">
    <property type="match status" value="1"/>
</dbReference>
<dbReference type="GO" id="GO:0016055">
    <property type="term" value="P:Wnt signaling pathway"/>
    <property type="evidence" value="ECO:0007669"/>
    <property type="project" value="InterPro"/>
</dbReference>
<keyword evidence="1 5" id="KW-0479">Metal-binding</keyword>
<dbReference type="EMBL" id="GL379788">
    <property type="protein sequence ID" value="EGT40410.1"/>
    <property type="molecule type" value="Genomic_DNA"/>
</dbReference>
<accession>G0MBN5</accession>
<keyword evidence="5" id="KW-0833">Ubl conjugation pathway</keyword>
<dbReference type="OMA" id="MQYEREN"/>
<dbReference type="Gene3D" id="3.30.40.10">
    <property type="entry name" value="Zinc/RING finger domain, C3HC4 (zinc finger)"/>
    <property type="match status" value="1"/>
</dbReference>
<feature type="domain" description="WWE" evidence="7">
    <location>
        <begin position="116"/>
        <end position="192"/>
    </location>
</feature>
<dbReference type="GO" id="GO:0005634">
    <property type="term" value="C:nucleus"/>
    <property type="evidence" value="ECO:0007669"/>
    <property type="project" value="TreeGrafter"/>
</dbReference>